<accession>A0A6J4MY77</accession>
<reference evidence="1" key="1">
    <citation type="submission" date="2020-02" db="EMBL/GenBank/DDBJ databases">
        <authorList>
            <person name="Meier V. D."/>
        </authorList>
    </citation>
    <scope>NUCLEOTIDE SEQUENCE</scope>
    <source>
        <strain evidence="1">AVDCRST_MAG89</strain>
    </source>
</reference>
<dbReference type="AlphaFoldDB" id="A0A6J4MY77"/>
<name>A0A6J4MY77_9BACT</name>
<gene>
    <name evidence="1" type="ORF">AVDCRST_MAG89-4254</name>
</gene>
<organism evidence="1">
    <name type="scientific">uncultured Gemmatimonadota bacterium</name>
    <dbReference type="NCBI Taxonomy" id="203437"/>
    <lineage>
        <taxon>Bacteria</taxon>
        <taxon>Pseudomonadati</taxon>
        <taxon>Gemmatimonadota</taxon>
        <taxon>environmental samples</taxon>
    </lineage>
</organism>
<dbReference type="SUPFAM" id="SSF55874">
    <property type="entry name" value="ATPase domain of HSP90 chaperone/DNA topoisomerase II/histidine kinase"/>
    <property type="match status" value="1"/>
</dbReference>
<dbReference type="EMBL" id="CADCTV010000888">
    <property type="protein sequence ID" value="CAA9367672.1"/>
    <property type="molecule type" value="Genomic_DNA"/>
</dbReference>
<feature type="non-terminal residue" evidence="1">
    <location>
        <position position="41"/>
    </location>
</feature>
<proteinExistence type="predicted"/>
<protein>
    <submittedName>
        <fullName evidence="1">Uncharacterized protein</fullName>
    </submittedName>
</protein>
<sequence>MAADQQISLLRGGMDGGARVNADRDRVLQALGNLIGNALKF</sequence>
<dbReference type="InterPro" id="IPR036890">
    <property type="entry name" value="HATPase_C_sf"/>
</dbReference>
<evidence type="ECO:0000313" key="1">
    <source>
        <dbReference type="EMBL" id="CAA9367672.1"/>
    </source>
</evidence>